<dbReference type="Proteomes" id="UP000297540">
    <property type="component" value="Unassembled WGS sequence"/>
</dbReference>
<evidence type="ECO:0000313" key="2">
    <source>
        <dbReference type="EMBL" id="TFF38194.1"/>
    </source>
</evidence>
<accession>A0A4Y8SIC7</accession>
<proteinExistence type="predicted"/>
<feature type="transmembrane region" description="Helical" evidence="1">
    <location>
        <begin position="162"/>
        <end position="181"/>
    </location>
</feature>
<evidence type="ECO:0000313" key="3">
    <source>
        <dbReference type="Proteomes" id="UP000297540"/>
    </source>
</evidence>
<sequence>MRIKLSFSYIISFLLLVLLMLELHELVHITTGRIICGAFGTRDFNVWQLCADCEKAHPLSWVATLAGPVFSFMLMWLGMYWLYAANAKMRALGFAFIFANIPFGRISQAMMGGGDEMLVTRHLLKDILSHGQMVCLCSAVLLALGLPPIMKAYRSITNKYTWLYLLGFLTLPLVFILSYVLTLLNSLLNDGLLATPWVMGTPLLITLHTLLAAVLFTLFYKRLMLIGVGA</sequence>
<feature type="transmembrane region" description="Helical" evidence="1">
    <location>
        <begin position="131"/>
        <end position="150"/>
    </location>
</feature>
<keyword evidence="1" id="KW-0472">Membrane</keyword>
<keyword evidence="1" id="KW-0812">Transmembrane</keyword>
<organism evidence="2 3">
    <name type="scientific">Mucilaginibacter psychrotolerans</name>
    <dbReference type="NCBI Taxonomy" id="1524096"/>
    <lineage>
        <taxon>Bacteria</taxon>
        <taxon>Pseudomonadati</taxon>
        <taxon>Bacteroidota</taxon>
        <taxon>Sphingobacteriia</taxon>
        <taxon>Sphingobacteriales</taxon>
        <taxon>Sphingobacteriaceae</taxon>
        <taxon>Mucilaginibacter</taxon>
    </lineage>
</organism>
<name>A0A4Y8SIC7_9SPHI</name>
<dbReference type="RefSeq" id="WP_133229860.1">
    <property type="nucleotide sequence ID" value="NZ_SOZE01000007.1"/>
</dbReference>
<dbReference type="AlphaFoldDB" id="A0A4Y8SIC7"/>
<dbReference type="OrthoDB" id="667077at2"/>
<feature type="transmembrane region" description="Helical" evidence="1">
    <location>
        <begin position="91"/>
        <end position="111"/>
    </location>
</feature>
<protein>
    <submittedName>
        <fullName evidence="2">Uncharacterized protein</fullName>
    </submittedName>
</protein>
<gene>
    <name evidence="2" type="ORF">E2R66_09155</name>
</gene>
<evidence type="ECO:0000256" key="1">
    <source>
        <dbReference type="SAM" id="Phobius"/>
    </source>
</evidence>
<dbReference type="EMBL" id="SOZE01000007">
    <property type="protein sequence ID" value="TFF38194.1"/>
    <property type="molecule type" value="Genomic_DNA"/>
</dbReference>
<keyword evidence="1" id="KW-1133">Transmembrane helix</keyword>
<feature type="transmembrane region" description="Helical" evidence="1">
    <location>
        <begin position="201"/>
        <end position="220"/>
    </location>
</feature>
<feature type="transmembrane region" description="Helical" evidence="1">
    <location>
        <begin position="65"/>
        <end position="84"/>
    </location>
</feature>
<reference evidence="2 3" key="1">
    <citation type="journal article" date="2017" name="Int. J. Syst. Evol. Microbiol.">
        <title>Mucilaginibacterpsychrotolerans sp. nov., isolated from peatlands.</title>
        <authorList>
            <person name="Deng Y."/>
            <person name="Shen L."/>
            <person name="Xu B."/>
            <person name="Liu Y."/>
            <person name="Gu Z."/>
            <person name="Liu H."/>
            <person name="Zhou Y."/>
        </authorList>
    </citation>
    <scope>NUCLEOTIDE SEQUENCE [LARGE SCALE GENOMIC DNA]</scope>
    <source>
        <strain evidence="2 3">NH7-4</strain>
    </source>
</reference>
<keyword evidence="3" id="KW-1185">Reference proteome</keyword>
<comment type="caution">
    <text evidence="2">The sequence shown here is derived from an EMBL/GenBank/DDBJ whole genome shotgun (WGS) entry which is preliminary data.</text>
</comment>